<accession>F0SNC5</accession>
<sequence>MADIMAECLNRFGEPPRRLALWNRPYFHVPKPDWLKELPDDKLMTIFRHLPAVFSEGLVVWGHVIQANVLMFEPGPHNCPGELVYCLDRRRLVEPSDLQRVAFALGQLKGTQPQDAELTPIAEYLTNERIRVFGLPVPRSLCSSFSCRISTTLFVRKHLPEERLCKTLLPIVVLPEEPHVAMPLPARYWPKELLQWWRA</sequence>
<dbReference type="eggNOG" id="ENOG5032ZC7">
    <property type="taxonomic scope" value="Bacteria"/>
</dbReference>
<name>F0SNC5_RUBBR</name>
<dbReference type="EMBL" id="CP002546">
    <property type="protein sequence ID" value="ADY62168.1"/>
    <property type="molecule type" value="Genomic_DNA"/>
</dbReference>
<proteinExistence type="predicted"/>
<evidence type="ECO:0000313" key="1">
    <source>
        <dbReference type="EMBL" id="ADY62168.1"/>
    </source>
</evidence>
<dbReference type="OrthoDB" id="291517at2"/>
<dbReference type="Proteomes" id="UP000006860">
    <property type="component" value="Chromosome"/>
</dbReference>
<gene>
    <name evidence="1" type="ordered locus">Plabr_4597</name>
</gene>
<dbReference type="KEGG" id="pbs:Plabr_4597"/>
<reference evidence="2" key="1">
    <citation type="submission" date="2011-02" db="EMBL/GenBank/DDBJ databases">
        <title>The complete genome of Planctomyces brasiliensis DSM 5305.</title>
        <authorList>
            <person name="Lucas S."/>
            <person name="Copeland A."/>
            <person name="Lapidus A."/>
            <person name="Bruce D."/>
            <person name="Goodwin L."/>
            <person name="Pitluck S."/>
            <person name="Kyrpides N."/>
            <person name="Mavromatis K."/>
            <person name="Pagani I."/>
            <person name="Ivanova N."/>
            <person name="Ovchinnikova G."/>
            <person name="Lu M."/>
            <person name="Detter J.C."/>
            <person name="Han C."/>
            <person name="Land M."/>
            <person name="Hauser L."/>
            <person name="Markowitz V."/>
            <person name="Cheng J.-F."/>
            <person name="Hugenholtz P."/>
            <person name="Woyke T."/>
            <person name="Wu D."/>
            <person name="Tindall B."/>
            <person name="Pomrenke H.G."/>
            <person name="Brambilla E."/>
            <person name="Klenk H.-P."/>
            <person name="Eisen J.A."/>
        </authorList>
    </citation>
    <scope>NUCLEOTIDE SEQUENCE [LARGE SCALE GENOMIC DNA]</scope>
    <source>
        <strain evidence="2">ATCC 49424 / DSM 5305 / JCM 21570 / NBRC 103401 / IFAM 1448</strain>
    </source>
</reference>
<dbReference type="RefSeq" id="WP_013630872.1">
    <property type="nucleotide sequence ID" value="NC_015174.1"/>
</dbReference>
<protein>
    <submittedName>
        <fullName evidence="1">Uncharacterized protein</fullName>
    </submittedName>
</protein>
<dbReference type="HOGENOM" id="CLU_1265108_0_0_0"/>
<evidence type="ECO:0000313" key="2">
    <source>
        <dbReference type="Proteomes" id="UP000006860"/>
    </source>
</evidence>
<keyword evidence="2" id="KW-1185">Reference proteome</keyword>
<dbReference type="AlphaFoldDB" id="F0SNC5"/>
<organism evidence="1 2">
    <name type="scientific">Rubinisphaera brasiliensis (strain ATCC 49424 / DSM 5305 / JCM 21570 / IAM 15109 / NBRC 103401 / IFAM 1448)</name>
    <name type="common">Planctomyces brasiliensis</name>
    <dbReference type="NCBI Taxonomy" id="756272"/>
    <lineage>
        <taxon>Bacteria</taxon>
        <taxon>Pseudomonadati</taxon>
        <taxon>Planctomycetota</taxon>
        <taxon>Planctomycetia</taxon>
        <taxon>Planctomycetales</taxon>
        <taxon>Planctomycetaceae</taxon>
        <taxon>Rubinisphaera</taxon>
    </lineage>
</organism>